<comment type="caution">
    <text evidence="14">The sequence shown here is derived from an EMBL/GenBank/DDBJ whole genome shotgun (WGS) entry which is preliminary data.</text>
</comment>
<feature type="chain" id="PRO_5039761304" description="Phosphate-binding protein" evidence="12">
    <location>
        <begin position="24"/>
        <end position="298"/>
    </location>
</feature>
<comment type="subunit">
    <text evidence="4 12">The complex is composed of two ATP-binding proteins (PstB), two transmembrane proteins (PstC and PstA) and a solute-binding protein (PstS).</text>
</comment>
<keyword evidence="6 12" id="KW-1003">Cell membrane</keyword>
<comment type="subcellular location">
    <subcellularLocation>
        <location evidence="2 12">Cell membrane</location>
        <topology evidence="2 12">Lipid-anchor</topology>
    </subcellularLocation>
</comment>
<dbReference type="PANTHER" id="PTHR30570">
    <property type="entry name" value="PERIPLASMIC PHOSPHATE BINDING COMPONENT OF PHOSPHATE ABC TRANSPORTER"/>
    <property type="match status" value="1"/>
</dbReference>
<keyword evidence="9" id="KW-0472">Membrane</keyword>
<keyword evidence="5 12" id="KW-0813">Transport</keyword>
<dbReference type="GO" id="GO:0042301">
    <property type="term" value="F:phosphate ion binding"/>
    <property type="evidence" value="ECO:0007669"/>
    <property type="project" value="UniProtKB-UniRule"/>
</dbReference>
<evidence type="ECO:0000256" key="7">
    <source>
        <dbReference type="ARBA" id="ARBA00022592"/>
    </source>
</evidence>
<sequence>MKIKKRILASGIIGLAFSSILVACSSGANDENNKQLTGTLTSVGSTAMQPFVEEASKSFMASNPGVQINVQGGGSGQGLTATVNDTADLGNSDIFAEEKEKIDASKLIDHKAFVVGIAPVVHPQVGVTNLTQQQLIDIFTGKVKNWKEVGGKDQAIVLVNRSESSGTRATFAKFALKDNQEFRGNGAIVEDSSGTVRKIIGQTKGAIGYLAFSYIDNTVKALTLDGVQPTNENVTTNKWLVWAYEHIYTNTNGKNKQLEDAFLKYILSPEIQNGLVKKLNYIPIIDMKVERDASGKLK</sequence>
<evidence type="ECO:0000256" key="10">
    <source>
        <dbReference type="ARBA" id="ARBA00023139"/>
    </source>
</evidence>
<keyword evidence="10 12" id="KW-0564">Palmitate</keyword>
<evidence type="ECO:0000256" key="3">
    <source>
        <dbReference type="ARBA" id="ARBA00008725"/>
    </source>
</evidence>
<dbReference type="GO" id="GO:0005886">
    <property type="term" value="C:plasma membrane"/>
    <property type="evidence" value="ECO:0007669"/>
    <property type="project" value="UniProtKB-SubCell"/>
</dbReference>
<dbReference type="FunFam" id="3.40.190.10:FF:000107">
    <property type="entry name" value="Phosphate ABC transporter, phosphate-binding protein"/>
    <property type="match status" value="1"/>
</dbReference>
<dbReference type="InterPro" id="IPR024370">
    <property type="entry name" value="PBP_domain"/>
</dbReference>
<keyword evidence="15" id="KW-1185">Reference proteome</keyword>
<dbReference type="EMBL" id="WUUL01000006">
    <property type="protein sequence ID" value="MXQ54085.1"/>
    <property type="molecule type" value="Genomic_DNA"/>
</dbReference>
<evidence type="ECO:0000256" key="11">
    <source>
        <dbReference type="ARBA" id="ARBA00023288"/>
    </source>
</evidence>
<accession>A0A6I4VV75</accession>
<dbReference type="PROSITE" id="PS51257">
    <property type="entry name" value="PROKAR_LIPOPROTEIN"/>
    <property type="match status" value="1"/>
</dbReference>
<protein>
    <recommendedName>
        <fullName evidence="12">Phosphate-binding protein</fullName>
    </recommendedName>
</protein>
<evidence type="ECO:0000256" key="6">
    <source>
        <dbReference type="ARBA" id="ARBA00022475"/>
    </source>
</evidence>
<dbReference type="Proteomes" id="UP000430692">
    <property type="component" value="Unassembled WGS sequence"/>
</dbReference>
<dbReference type="NCBIfam" id="TIGR02136">
    <property type="entry name" value="ptsS_2"/>
    <property type="match status" value="1"/>
</dbReference>
<gene>
    <name evidence="14" type="primary">pstS</name>
    <name evidence="14" type="ORF">GSM42_10230</name>
</gene>
<dbReference type="Pfam" id="PF12849">
    <property type="entry name" value="PBP_like_2"/>
    <property type="match status" value="1"/>
</dbReference>
<evidence type="ECO:0000256" key="12">
    <source>
        <dbReference type="RuleBase" id="RU367119"/>
    </source>
</evidence>
<dbReference type="InterPro" id="IPR050811">
    <property type="entry name" value="Phosphate_ABC_transporter"/>
</dbReference>
<reference evidence="14 15" key="1">
    <citation type="submission" date="2019-12" db="EMBL/GenBank/DDBJ databases">
        <title>Whole-genome analyses of novel actinobacteria.</title>
        <authorList>
            <person name="Sahin N."/>
            <person name="Saygin H."/>
        </authorList>
    </citation>
    <scope>NUCLEOTIDE SEQUENCE [LARGE SCALE GENOMIC DNA]</scope>
    <source>
        <strain evidence="14 15">KC615</strain>
    </source>
</reference>
<keyword evidence="7 12" id="KW-0592">Phosphate transport</keyword>
<evidence type="ECO:0000256" key="9">
    <source>
        <dbReference type="ARBA" id="ARBA00023136"/>
    </source>
</evidence>
<evidence type="ECO:0000256" key="8">
    <source>
        <dbReference type="ARBA" id="ARBA00022729"/>
    </source>
</evidence>
<feature type="signal peptide" evidence="12">
    <location>
        <begin position="1"/>
        <end position="23"/>
    </location>
</feature>
<dbReference type="Gene3D" id="3.40.190.10">
    <property type="entry name" value="Periplasmic binding protein-like II"/>
    <property type="match status" value="2"/>
</dbReference>
<comment type="similarity">
    <text evidence="3 12">Belongs to the PstS family.</text>
</comment>
<evidence type="ECO:0000259" key="13">
    <source>
        <dbReference type="Pfam" id="PF12849"/>
    </source>
</evidence>
<comment type="function">
    <text evidence="12">Involved in the system for phosphate transport across the cytoplasmic membrane.</text>
</comment>
<keyword evidence="11 12" id="KW-0449">Lipoprotein</keyword>
<dbReference type="InterPro" id="IPR011862">
    <property type="entry name" value="Phos-bd"/>
</dbReference>
<evidence type="ECO:0000313" key="15">
    <source>
        <dbReference type="Proteomes" id="UP000430692"/>
    </source>
</evidence>
<dbReference type="SUPFAM" id="SSF53850">
    <property type="entry name" value="Periplasmic binding protein-like II"/>
    <property type="match status" value="1"/>
</dbReference>
<name>A0A6I4VV75_9BACL</name>
<feature type="domain" description="PBP" evidence="13">
    <location>
        <begin position="36"/>
        <end position="270"/>
    </location>
</feature>
<dbReference type="GO" id="GO:0006817">
    <property type="term" value="P:phosphate ion transport"/>
    <property type="evidence" value="ECO:0007669"/>
    <property type="project" value="UniProtKB-UniRule"/>
</dbReference>
<evidence type="ECO:0000313" key="14">
    <source>
        <dbReference type="EMBL" id="MXQ54085.1"/>
    </source>
</evidence>
<comment type="function">
    <text evidence="1">Part of the ABC transporter complex PstSACB involved in phosphate import.</text>
</comment>
<evidence type="ECO:0000256" key="4">
    <source>
        <dbReference type="ARBA" id="ARBA00011529"/>
    </source>
</evidence>
<dbReference type="PANTHER" id="PTHR30570:SF4">
    <property type="entry name" value="PHOSPHATE-BINDING PROTEIN PSTS 1"/>
    <property type="match status" value="1"/>
</dbReference>
<evidence type="ECO:0000256" key="1">
    <source>
        <dbReference type="ARBA" id="ARBA00002841"/>
    </source>
</evidence>
<evidence type="ECO:0000256" key="5">
    <source>
        <dbReference type="ARBA" id="ARBA00022448"/>
    </source>
</evidence>
<dbReference type="AlphaFoldDB" id="A0A6I4VV75"/>
<keyword evidence="8 12" id="KW-0732">Signal</keyword>
<organism evidence="14 15">
    <name type="scientific">Shimazuella alba</name>
    <dbReference type="NCBI Taxonomy" id="2690964"/>
    <lineage>
        <taxon>Bacteria</taxon>
        <taxon>Bacillati</taxon>
        <taxon>Bacillota</taxon>
        <taxon>Bacilli</taxon>
        <taxon>Bacillales</taxon>
        <taxon>Thermoactinomycetaceae</taxon>
        <taxon>Shimazuella</taxon>
    </lineage>
</organism>
<evidence type="ECO:0000256" key="2">
    <source>
        <dbReference type="ARBA" id="ARBA00004193"/>
    </source>
</evidence>
<proteinExistence type="inferred from homology"/>
<dbReference type="CDD" id="cd13653">
    <property type="entry name" value="PBP2_phosphate_like_1"/>
    <property type="match status" value="1"/>
</dbReference>